<reference evidence="3" key="1">
    <citation type="journal article" date="2019" name="Int. J. Syst. Evol. Microbiol.">
        <title>The Global Catalogue of Microorganisms (GCM) 10K type strain sequencing project: providing services to taxonomists for standard genome sequencing and annotation.</title>
        <authorList>
            <consortium name="The Broad Institute Genomics Platform"/>
            <consortium name="The Broad Institute Genome Sequencing Center for Infectious Disease"/>
            <person name="Wu L."/>
            <person name="Ma J."/>
        </authorList>
    </citation>
    <scope>NUCLEOTIDE SEQUENCE [LARGE SCALE GENOMIC DNA]</scope>
    <source>
        <strain evidence="3">CAIM 431</strain>
    </source>
</reference>
<dbReference type="InterPro" id="IPR019635">
    <property type="entry name" value="DUF2500"/>
</dbReference>
<keyword evidence="1" id="KW-0812">Transmembrane</keyword>
<evidence type="ECO:0000313" key="3">
    <source>
        <dbReference type="Proteomes" id="UP001597326"/>
    </source>
</evidence>
<evidence type="ECO:0000313" key="2">
    <source>
        <dbReference type="EMBL" id="MFD1891129.1"/>
    </source>
</evidence>
<keyword evidence="1" id="KW-1133">Transmembrane helix</keyword>
<proteinExistence type="predicted"/>
<dbReference type="Pfam" id="PF10694">
    <property type="entry name" value="DUF2500"/>
    <property type="match status" value="1"/>
</dbReference>
<name>A0ABW4RYI8_9ACTN</name>
<keyword evidence="1" id="KW-0472">Membrane</keyword>
<protein>
    <submittedName>
        <fullName evidence="2">DUF2500 domain-containing protein</fullName>
    </submittedName>
</protein>
<organism evidence="2 3">
    <name type="scientific">Luteococcus peritonei</name>
    <dbReference type="NCBI Taxonomy" id="88874"/>
    <lineage>
        <taxon>Bacteria</taxon>
        <taxon>Bacillati</taxon>
        <taxon>Actinomycetota</taxon>
        <taxon>Actinomycetes</taxon>
        <taxon>Propionibacteriales</taxon>
        <taxon>Propionibacteriaceae</taxon>
        <taxon>Luteococcus</taxon>
    </lineage>
</organism>
<keyword evidence="3" id="KW-1185">Reference proteome</keyword>
<dbReference type="Gene3D" id="2.40.50.660">
    <property type="match status" value="1"/>
</dbReference>
<feature type="transmembrane region" description="Helical" evidence="1">
    <location>
        <begin position="32"/>
        <end position="56"/>
    </location>
</feature>
<dbReference type="EMBL" id="JBHUFZ010000029">
    <property type="protein sequence ID" value="MFD1891129.1"/>
    <property type="molecule type" value="Genomic_DNA"/>
</dbReference>
<accession>A0ABW4RYI8</accession>
<gene>
    <name evidence="2" type="ORF">ACFSCS_13195</name>
</gene>
<evidence type="ECO:0000256" key="1">
    <source>
        <dbReference type="SAM" id="Phobius"/>
    </source>
</evidence>
<sequence>MDPTDPFGNDPSGLDPTGGGFFSDFPDLFTGFGALGTVMALFFVVVFALVVGNLLWRGGRYVAARPQSAPAVCVARRMEVRGSAGTGDLTSSSTTWYHATFEFADGSRPELDLSGRAYGLLAEGDRGLLTWRDTVFKGLERDLPALGGPVG</sequence>
<dbReference type="RefSeq" id="WP_343875313.1">
    <property type="nucleotide sequence ID" value="NZ_BAAAIX010000030.1"/>
</dbReference>
<comment type="caution">
    <text evidence="2">The sequence shown here is derived from an EMBL/GenBank/DDBJ whole genome shotgun (WGS) entry which is preliminary data.</text>
</comment>
<dbReference type="Proteomes" id="UP001597326">
    <property type="component" value="Unassembled WGS sequence"/>
</dbReference>